<proteinExistence type="predicted"/>
<dbReference type="FunCoup" id="Q5K9F2">
    <property type="interactions" value="90"/>
</dbReference>
<dbReference type="GO" id="GO:0007035">
    <property type="term" value="P:vacuolar acidification"/>
    <property type="evidence" value="ECO:0000318"/>
    <property type="project" value="GO_Central"/>
</dbReference>
<sequence>MALRLRQAIPGQPSHYSTQNTAGIVVNDAAYIVYPSASNVVLLTPQQKLVETLQFWLALPHRASSSLTGTVQGVLGSSDDGYILAWSSVYIVLWKHQPRKAKAHTDWTVHSTVVASSPVSCMDFRDGTLALGTKKGIEYWRMNPTSEVVVWDRLWEQSLPAPASVRISPASGHLAWFSQNQRSGYILTIDGKGQPVGAAQEIRHPREMQWIGWRNSAPGNDPFLYTITSNSVLRIYSPVLDDPVWFQLLYSLDHRSFNRDAHETPPKTKGKEPQSNPYGVMWVWDAKVLKIVARKELEKVKDGGEIQKVKDGAKILESMETEESDIIAWIGPDGSITLRSIINMDRKPPTLLKSLPLAKSILPSVSNPSHWSPQAQLLYIPSTSPSFTIILPPTHAHNRISSLHVSLAELLSSKSQSISSTSSSSLGEVSHIQLENNISSFVRTPNGRGLLAMADNGEIATWYKQQLNVRPRQWHIAPKSLLGKGHWHSTTPPSQAAMFSKGRGIVFYTNPPDAPPTITLQHLDPGSSAPCESVILPHFSPQDNDEIEMLLAVSDIDDGFDHRGRRTQRAIIMAATRSGEAWVWRVISRMSTSEMQAEQSDEPDEKPAILLVSHYRLPVKSVPRMIIPVDPMGWHQNVIDWETDTPLQDMILTVSEDGDLEFWTPKLGQHLIGKDIEKGFNGDAVPHPDRACEMKGDGHTHEKQGGGEDEPWVRTGVVRTGRKNAIMARCSSRKKTVLICELEDGRNEMTIWDSKVSEFSTGLELTKIYDLGEKVQDLDWTTTSDLQSVLAVGFPHRILLICEQRMSYVERTPGWAPFLTIDMFSYTSIPINDSIWLAGGSLAVGTGNQIYLFSRFLDREDKEEDGEAEDIFQLIAQENGPLWDYHPILLGQCLLWDKANVVKSILLRLVEALKQCEEEGKKRLTFERLDPTEFYTTKAVARRAKTGARKYDGLFASTPTVEEDTQDDFTEKVVIALEERLCGQVHIPIAAADKSFLATVARVTLEVDRQRRSLDISGMRYLISIRMYVNWDRLNNTSGTVTPSSDTELRQMPKPKGASHFSFRNIVWAMHSDSQELLLEAATQCCKNGKMLWEDAKKLGVFLWLKSAETTRSQLEVVARNRFMADDNRDPTSCSLIFFALGKTKVVHGLWRQAPGHKEQNLMLKFLANDFTLDRWKTAAMKNAYALLSKQRYEYAAAFFMLAGQPQDGINVCLRQLNDWQLGLALARVVEGSTDGPIYRRIVSETVLPLAFKGGHRWLGTWAFWMLGRRDLAVRVLISPMVDVANDYSPEKPMRVGNPENDDPSLLLMFQHLKSKSLQTAKGISEVSTKLEFDFVLHNARVFFRMGCHDLALDLLRSWSFERPFFPVRFRRISSIPPTPATVTSMASVAPDLKKEPFITPSHRRRPSFLLSSASGRPHGSLFMDMDVLAESGGSSRVSSPPVNDGGKVTTPPKILNGDIKMEEPTTIVEEKKEPSLSPKAERKIGNLMKDLKQDVQQGGMDFNMDDFF</sequence>
<dbReference type="InterPro" id="IPR052208">
    <property type="entry name" value="DmX-like/RAVE_component"/>
</dbReference>
<reference evidence="3 4" key="1">
    <citation type="journal article" date="2005" name="Science">
        <title>The genome of the basidiomycetous yeast and human pathogen Cryptococcus neoformans.</title>
        <authorList>
            <person name="Loftus B.J."/>
            <person name="Fung E."/>
            <person name="Roncaglia P."/>
            <person name="Rowley D."/>
            <person name="Amedeo P."/>
            <person name="Bruno D."/>
            <person name="Vamathevan J."/>
            <person name="Miranda M."/>
            <person name="Anderson I.J."/>
            <person name="Fraser J.A."/>
            <person name="Allen J.E."/>
            <person name="Bosdet I.E."/>
            <person name="Brent M.R."/>
            <person name="Chiu R."/>
            <person name="Doering T.L."/>
            <person name="Donlin M.J."/>
            <person name="D'Souza C.A."/>
            <person name="Fox D.S."/>
            <person name="Grinberg V."/>
            <person name="Fu J."/>
            <person name="Fukushima M."/>
            <person name="Haas B.J."/>
            <person name="Huang J.C."/>
            <person name="Janbon G."/>
            <person name="Jones S.J."/>
            <person name="Koo H.L."/>
            <person name="Krzywinski M.I."/>
            <person name="Kwon-Chung J.K."/>
            <person name="Lengeler K.B."/>
            <person name="Maiti R."/>
            <person name="Marra M.A."/>
            <person name="Marra R.E."/>
            <person name="Mathewson C.A."/>
            <person name="Mitchell T.G."/>
            <person name="Pertea M."/>
            <person name="Riggs F.R."/>
            <person name="Salzberg S.L."/>
            <person name="Schein J.E."/>
            <person name="Shvartsbeyn A."/>
            <person name="Shin H."/>
            <person name="Shumway M."/>
            <person name="Specht C.A."/>
            <person name="Suh B.B."/>
            <person name="Tenney A."/>
            <person name="Utterback T.R."/>
            <person name="Wickes B.L."/>
            <person name="Wortman J.R."/>
            <person name="Wye N.H."/>
            <person name="Kronstad J.W."/>
            <person name="Lodge J.K."/>
            <person name="Heitman J."/>
            <person name="Davis R.W."/>
            <person name="Fraser C.M."/>
            <person name="Hyman R.W."/>
        </authorList>
    </citation>
    <scope>NUCLEOTIDE SEQUENCE [LARGE SCALE GENOMIC DNA]</scope>
    <source>
        <strain evidence="4">JEC21 / ATCC MYA-565</strain>
    </source>
</reference>
<dbReference type="SUPFAM" id="SSF50998">
    <property type="entry name" value="Quinoprotein alcohol dehydrogenase-like"/>
    <property type="match status" value="1"/>
</dbReference>
<dbReference type="VEuPathDB" id="FungiDB:CNK02150"/>
<organism evidence="3 4">
    <name type="scientific">Cryptococcus deneoformans (strain JEC21 / ATCC MYA-565)</name>
    <name type="common">Cryptococcus neoformans var. neoformans serotype D</name>
    <dbReference type="NCBI Taxonomy" id="214684"/>
    <lineage>
        <taxon>Eukaryota</taxon>
        <taxon>Fungi</taxon>
        <taxon>Dikarya</taxon>
        <taxon>Basidiomycota</taxon>
        <taxon>Agaricomycotina</taxon>
        <taxon>Tremellomycetes</taxon>
        <taxon>Tremellales</taxon>
        <taxon>Cryptococcaceae</taxon>
        <taxon>Cryptococcus</taxon>
        <taxon>Cryptococcus neoformans species complex</taxon>
    </lineage>
</organism>
<accession>Q5K9F2</accession>
<name>Q5K9F2_CRYD1</name>
<dbReference type="InterPro" id="IPR022033">
    <property type="entry name" value="Rav1p_C"/>
</dbReference>
<dbReference type="GO" id="GO:0043291">
    <property type="term" value="C:RAVE complex"/>
    <property type="evidence" value="ECO:0000318"/>
    <property type="project" value="GO_Central"/>
</dbReference>
<evidence type="ECO:0000313" key="3">
    <source>
        <dbReference type="EMBL" id="AAW46173.2"/>
    </source>
</evidence>
<gene>
    <name evidence="3" type="ordered locus">CNK02150</name>
</gene>
<dbReference type="EMBL" id="AE017351">
    <property type="protein sequence ID" value="AAW46173.2"/>
    <property type="molecule type" value="Genomic_DNA"/>
</dbReference>
<dbReference type="Pfam" id="PF12234">
    <property type="entry name" value="Rav1p_C"/>
    <property type="match status" value="1"/>
</dbReference>
<dbReference type="InParanoid" id="Q5K9F2"/>
<dbReference type="OrthoDB" id="342131at2759"/>
<dbReference type="PANTHER" id="PTHR13950">
    <property type="entry name" value="RABCONNECTIN-RELATED"/>
    <property type="match status" value="1"/>
</dbReference>
<dbReference type="InterPro" id="IPR011047">
    <property type="entry name" value="Quinoprotein_ADH-like_sf"/>
</dbReference>
<dbReference type="PANTHER" id="PTHR13950:SF9">
    <property type="entry name" value="RABCONNECTIN-3A"/>
    <property type="match status" value="1"/>
</dbReference>
<dbReference type="eggNOG" id="KOG1064">
    <property type="taxonomic scope" value="Eukaryota"/>
</dbReference>
<evidence type="ECO:0000256" key="1">
    <source>
        <dbReference type="SAM" id="MobiDB-lite"/>
    </source>
</evidence>
<evidence type="ECO:0000313" key="4">
    <source>
        <dbReference type="Proteomes" id="UP000002149"/>
    </source>
</evidence>
<dbReference type="Proteomes" id="UP000002149">
    <property type="component" value="Chromosome 11"/>
</dbReference>
<feature type="compositionally biased region" description="Low complexity" evidence="1">
    <location>
        <begin position="1433"/>
        <end position="1443"/>
    </location>
</feature>
<keyword evidence="4" id="KW-1185">Reference proteome</keyword>
<dbReference type="STRING" id="214684.Q5K9F2"/>
<dbReference type="PaxDb" id="214684-Q5K9F2"/>
<dbReference type="KEGG" id="cne:CNK02150"/>
<dbReference type="RefSeq" id="XP_024513727.1">
    <property type="nucleotide sequence ID" value="XM_024658071.1"/>
</dbReference>
<feature type="region of interest" description="Disordered" evidence="1">
    <location>
        <begin position="1433"/>
        <end position="1458"/>
    </location>
</feature>
<evidence type="ECO:0000259" key="2">
    <source>
        <dbReference type="Pfam" id="PF12234"/>
    </source>
</evidence>
<dbReference type="HOGENOM" id="CLU_000310_0_1_1"/>
<dbReference type="GeneID" id="3254637"/>
<feature type="domain" description="RAVE complex protein Rav1 C-terminal" evidence="2">
    <location>
        <begin position="711"/>
        <end position="1355"/>
    </location>
</feature>
<protein>
    <submittedName>
        <fullName evidence="3">Vacuolar acidification-related protein, putative</fullName>
    </submittedName>
</protein>